<dbReference type="AlphaFoldDB" id="A0A4W5P3L7"/>
<reference evidence="10" key="1">
    <citation type="submission" date="2018-06" db="EMBL/GenBank/DDBJ databases">
        <title>Genome assembly of Danube salmon.</title>
        <authorList>
            <person name="Macqueen D.J."/>
            <person name="Gundappa M.K."/>
        </authorList>
    </citation>
    <scope>NUCLEOTIDE SEQUENCE [LARGE SCALE GENOMIC DNA]</scope>
</reference>
<dbReference type="SUPFAM" id="SSF46689">
    <property type="entry name" value="Homeodomain-like"/>
    <property type="match status" value="1"/>
</dbReference>
<gene>
    <name evidence="9" type="primary">HOXD13</name>
</gene>
<feature type="domain" description="Homeobox" evidence="8">
    <location>
        <begin position="135"/>
        <end position="155"/>
    </location>
</feature>
<keyword evidence="6 7" id="KW-0238">DNA-binding</keyword>
<organism evidence="9 10">
    <name type="scientific">Hucho hucho</name>
    <name type="common">huchen</name>
    <dbReference type="NCBI Taxonomy" id="62062"/>
    <lineage>
        <taxon>Eukaryota</taxon>
        <taxon>Metazoa</taxon>
        <taxon>Chordata</taxon>
        <taxon>Craniata</taxon>
        <taxon>Vertebrata</taxon>
        <taxon>Euteleostomi</taxon>
        <taxon>Actinopterygii</taxon>
        <taxon>Neopterygii</taxon>
        <taxon>Teleostei</taxon>
        <taxon>Protacanthopterygii</taxon>
        <taxon>Salmoniformes</taxon>
        <taxon>Salmonidae</taxon>
        <taxon>Salmoninae</taxon>
        <taxon>Hucho</taxon>
    </lineage>
</organism>
<evidence type="ECO:0000256" key="2">
    <source>
        <dbReference type="ARBA" id="ARBA00006317"/>
    </source>
</evidence>
<dbReference type="InterPro" id="IPR009057">
    <property type="entry name" value="Homeodomain-like_sf"/>
</dbReference>
<dbReference type="Pfam" id="PF00046">
    <property type="entry name" value="Homeodomain"/>
    <property type="match status" value="1"/>
</dbReference>
<keyword evidence="6 7" id="KW-0371">Homeobox</keyword>
<dbReference type="GO" id="GO:0003677">
    <property type="term" value="F:DNA binding"/>
    <property type="evidence" value="ECO:0007669"/>
    <property type="project" value="UniProtKB-UniRule"/>
</dbReference>
<dbReference type="Gene3D" id="1.10.10.60">
    <property type="entry name" value="Homeodomain-like"/>
    <property type="match status" value="1"/>
</dbReference>
<comment type="similarity">
    <text evidence="2">Belongs to the Abd-B homeobox family.</text>
</comment>
<dbReference type="Ensembl" id="ENSHHUT00000058077.1">
    <property type="protein sequence ID" value="ENSHHUP00000056140.1"/>
    <property type="gene ID" value="ENSHHUG00000033440.1"/>
</dbReference>
<keyword evidence="3" id="KW-0217">Developmental protein</keyword>
<evidence type="ECO:0000256" key="7">
    <source>
        <dbReference type="RuleBase" id="RU000682"/>
    </source>
</evidence>
<evidence type="ECO:0000259" key="8">
    <source>
        <dbReference type="PROSITE" id="PS50071"/>
    </source>
</evidence>
<keyword evidence="5" id="KW-0804">Transcription</keyword>
<dbReference type="PANTHER" id="PTHR45804">
    <property type="entry name" value="SEGMENTATION PROTEIN FUSHI TARAZU-LIKE PROTEIN"/>
    <property type="match status" value="1"/>
</dbReference>
<evidence type="ECO:0000256" key="4">
    <source>
        <dbReference type="ARBA" id="ARBA00023015"/>
    </source>
</evidence>
<protein>
    <submittedName>
        <fullName evidence="9">Homeobox D13</fullName>
    </submittedName>
</protein>
<evidence type="ECO:0000313" key="10">
    <source>
        <dbReference type="Proteomes" id="UP000314982"/>
    </source>
</evidence>
<dbReference type="PANTHER" id="PTHR45804:SF3">
    <property type="entry name" value="HOMEOBOX PROTEIN HOX-A13"/>
    <property type="match status" value="1"/>
</dbReference>
<evidence type="ECO:0000313" key="9">
    <source>
        <dbReference type="Ensembl" id="ENSHHUP00000056140.1"/>
    </source>
</evidence>
<name>A0A4W5P3L7_9TELE</name>
<reference evidence="9" key="3">
    <citation type="submission" date="2025-09" db="UniProtKB">
        <authorList>
            <consortium name="Ensembl"/>
        </authorList>
    </citation>
    <scope>IDENTIFICATION</scope>
</reference>
<evidence type="ECO:0000256" key="1">
    <source>
        <dbReference type="ARBA" id="ARBA00004123"/>
    </source>
</evidence>
<dbReference type="Proteomes" id="UP000314982">
    <property type="component" value="Unassembled WGS sequence"/>
</dbReference>
<evidence type="ECO:0000256" key="3">
    <source>
        <dbReference type="ARBA" id="ARBA00022473"/>
    </source>
</evidence>
<dbReference type="InterPro" id="IPR001356">
    <property type="entry name" value="HD"/>
</dbReference>
<dbReference type="PROSITE" id="PS50071">
    <property type="entry name" value="HOMEOBOX_2"/>
    <property type="match status" value="1"/>
</dbReference>
<dbReference type="CDD" id="cd00086">
    <property type="entry name" value="homeodomain"/>
    <property type="match status" value="1"/>
</dbReference>
<accession>A0A4W5P3L7</accession>
<reference evidence="9" key="2">
    <citation type="submission" date="2025-08" db="UniProtKB">
        <authorList>
            <consortium name="Ensembl"/>
        </authorList>
    </citation>
    <scope>IDENTIFICATION</scope>
</reference>
<keyword evidence="6 7" id="KW-0539">Nucleus</keyword>
<evidence type="ECO:0000256" key="6">
    <source>
        <dbReference type="PROSITE-ProRule" id="PRU00108"/>
    </source>
</evidence>
<keyword evidence="10" id="KW-1185">Reference proteome</keyword>
<dbReference type="GeneTree" id="ENSGT00940000161457"/>
<feature type="DNA-binding region" description="Homeobox" evidence="6">
    <location>
        <begin position="137"/>
        <end position="156"/>
    </location>
</feature>
<comment type="subcellular location">
    <subcellularLocation>
        <location evidence="1 6 7">Nucleus</location>
    </subcellularLocation>
</comment>
<dbReference type="InterPro" id="IPR051003">
    <property type="entry name" value="AP_axis_regulatory_Homeobox"/>
</dbReference>
<keyword evidence="4" id="KW-0805">Transcription regulation</keyword>
<evidence type="ECO:0000256" key="5">
    <source>
        <dbReference type="ARBA" id="ARBA00023163"/>
    </source>
</evidence>
<proteinExistence type="inferred from homology"/>
<dbReference type="GO" id="GO:0005634">
    <property type="term" value="C:nucleus"/>
    <property type="evidence" value="ECO:0007669"/>
    <property type="project" value="UniProtKB-SubCell"/>
</dbReference>
<sequence>MEGLGDNVTSVHCRSFYSSAPRTNQSGSHKCITHLGSSCYGCTIPDSNLFQQDVMKPTSQAEMQSRLKDFGNVYQGYTDLYPRSPGYIDVPVVTRAGPVNPRHEDYQLLNWANSWSNPLYCAREQKQGSQFWKSSLTGRQVTIWFQNRRVKNKKSWTNKHSQLRISLIDTFVSRSKLIRKK</sequence>